<dbReference type="Gene3D" id="3.30.710.10">
    <property type="entry name" value="Potassium Channel Kv1.1, Chain A"/>
    <property type="match status" value="1"/>
</dbReference>
<evidence type="ECO:0000313" key="3">
    <source>
        <dbReference type="EMBL" id="PVD19837.1"/>
    </source>
</evidence>
<evidence type="ECO:0000259" key="2">
    <source>
        <dbReference type="PROSITE" id="PS50097"/>
    </source>
</evidence>
<dbReference type="CDD" id="cd14733">
    <property type="entry name" value="BACK"/>
    <property type="match status" value="1"/>
</dbReference>
<dbReference type="Proteomes" id="UP000245119">
    <property type="component" value="Linkage Group LG13"/>
</dbReference>
<evidence type="ECO:0000256" key="1">
    <source>
        <dbReference type="SAM" id="MobiDB-lite"/>
    </source>
</evidence>
<dbReference type="PROSITE" id="PS50097">
    <property type="entry name" value="BTB"/>
    <property type="match status" value="1"/>
</dbReference>
<sequence length="271" mass="30634">MRDCTTLERNSETVYVAGILGTYVIHWLKPIEVRVVKLSVSDFRALSIEHQATVCLPQSLQMTGGVYPGLQPDTPENRKPPVVTFQGSPTRKNGEDEMSSGNWQQGKSVLACNRHMLENQLACDVWFSVGPGRERVGAHRYVLQSRSGVFFAMFDEPGEELTEIGLPETSPKVFWQFLRYLYYEELHPAVDSVFGLLKLAEEYELLAVQEMCLLFLRDCLTEHTVCDILEVAHRHDDQALHKEAMAYIRKHGEDVVQTAGMDGCVETASIR</sequence>
<name>A0A2T7NF73_POMCA</name>
<dbReference type="InterPro" id="IPR000210">
    <property type="entry name" value="BTB/POZ_dom"/>
</dbReference>
<dbReference type="SMART" id="SM00225">
    <property type="entry name" value="BTB"/>
    <property type="match status" value="1"/>
</dbReference>
<organism evidence="3 4">
    <name type="scientific">Pomacea canaliculata</name>
    <name type="common">Golden apple snail</name>
    <dbReference type="NCBI Taxonomy" id="400727"/>
    <lineage>
        <taxon>Eukaryota</taxon>
        <taxon>Metazoa</taxon>
        <taxon>Spiralia</taxon>
        <taxon>Lophotrochozoa</taxon>
        <taxon>Mollusca</taxon>
        <taxon>Gastropoda</taxon>
        <taxon>Caenogastropoda</taxon>
        <taxon>Architaenioglossa</taxon>
        <taxon>Ampullarioidea</taxon>
        <taxon>Ampullariidae</taxon>
        <taxon>Pomacea</taxon>
    </lineage>
</organism>
<feature type="region of interest" description="Disordered" evidence="1">
    <location>
        <begin position="72"/>
        <end position="101"/>
    </location>
</feature>
<keyword evidence="4" id="KW-1185">Reference proteome</keyword>
<dbReference type="STRING" id="400727.A0A2T7NF73"/>
<dbReference type="Gene3D" id="6.10.250.3030">
    <property type="match status" value="1"/>
</dbReference>
<dbReference type="InterPro" id="IPR011333">
    <property type="entry name" value="SKP1/BTB/POZ_sf"/>
</dbReference>
<dbReference type="OrthoDB" id="45365at2759"/>
<dbReference type="Pfam" id="PF00651">
    <property type="entry name" value="BTB"/>
    <property type="match status" value="1"/>
</dbReference>
<proteinExistence type="predicted"/>
<dbReference type="SUPFAM" id="SSF54695">
    <property type="entry name" value="POZ domain"/>
    <property type="match status" value="1"/>
</dbReference>
<protein>
    <recommendedName>
        <fullName evidence="2">BTB domain-containing protein</fullName>
    </recommendedName>
</protein>
<dbReference type="AlphaFoldDB" id="A0A2T7NF73"/>
<dbReference type="PANTHER" id="PTHR45774">
    <property type="entry name" value="BTB/POZ DOMAIN-CONTAINING"/>
    <property type="match status" value="1"/>
</dbReference>
<evidence type="ECO:0000313" key="4">
    <source>
        <dbReference type="Proteomes" id="UP000245119"/>
    </source>
</evidence>
<reference evidence="3 4" key="1">
    <citation type="submission" date="2018-04" db="EMBL/GenBank/DDBJ databases">
        <title>The genome of golden apple snail Pomacea canaliculata provides insight into stress tolerance and invasive adaptation.</title>
        <authorList>
            <person name="Liu C."/>
            <person name="Liu B."/>
            <person name="Ren Y."/>
            <person name="Zhang Y."/>
            <person name="Wang H."/>
            <person name="Li S."/>
            <person name="Jiang F."/>
            <person name="Yin L."/>
            <person name="Zhang G."/>
            <person name="Qian W."/>
            <person name="Fan W."/>
        </authorList>
    </citation>
    <scope>NUCLEOTIDE SEQUENCE [LARGE SCALE GENOMIC DNA]</scope>
    <source>
        <strain evidence="3">SZHN2017</strain>
        <tissue evidence="3">Muscle</tissue>
    </source>
</reference>
<dbReference type="PANTHER" id="PTHR45774:SF3">
    <property type="entry name" value="BTB (POZ) DOMAIN-CONTAINING 2B-RELATED"/>
    <property type="match status" value="1"/>
</dbReference>
<gene>
    <name evidence="3" type="ORF">C0Q70_20330</name>
</gene>
<accession>A0A2T7NF73</accession>
<comment type="caution">
    <text evidence="3">The sequence shown here is derived from an EMBL/GenBank/DDBJ whole genome shotgun (WGS) entry which is preliminary data.</text>
</comment>
<dbReference type="EMBL" id="PZQS01000013">
    <property type="protein sequence ID" value="PVD19837.1"/>
    <property type="molecule type" value="Genomic_DNA"/>
</dbReference>
<feature type="domain" description="BTB" evidence="2">
    <location>
        <begin position="123"/>
        <end position="190"/>
    </location>
</feature>